<dbReference type="InterPro" id="IPR029058">
    <property type="entry name" value="AB_hydrolase_fold"/>
</dbReference>
<name>A0A1E3G1R5_9BACT</name>
<gene>
    <name evidence="2" type="ORF">A4H02_06440</name>
</gene>
<dbReference type="OrthoDB" id="252464at2"/>
<dbReference type="SUPFAM" id="SSF53474">
    <property type="entry name" value="alpha/beta-Hydrolases"/>
    <property type="match status" value="1"/>
</dbReference>
<comment type="caution">
    <text evidence="2">The sequence shown here is derived from an EMBL/GenBank/DDBJ whole genome shotgun (WGS) entry which is preliminary data.</text>
</comment>
<evidence type="ECO:0000259" key="1">
    <source>
        <dbReference type="Pfam" id="PF00561"/>
    </source>
</evidence>
<dbReference type="GO" id="GO:0016020">
    <property type="term" value="C:membrane"/>
    <property type="evidence" value="ECO:0007669"/>
    <property type="project" value="TreeGrafter"/>
</dbReference>
<evidence type="ECO:0000313" key="3">
    <source>
        <dbReference type="Proteomes" id="UP000094570"/>
    </source>
</evidence>
<dbReference type="GO" id="GO:0047372">
    <property type="term" value="F:monoacylglycerol lipase activity"/>
    <property type="evidence" value="ECO:0007669"/>
    <property type="project" value="TreeGrafter"/>
</dbReference>
<dbReference type="PANTHER" id="PTHR43798:SF5">
    <property type="entry name" value="MONOACYLGLYCEROL LIPASE ABHD6"/>
    <property type="match status" value="1"/>
</dbReference>
<accession>A0A1E3G1R5</accession>
<dbReference type="STRING" id="1008305.A4H02_06440"/>
<dbReference type="InterPro" id="IPR050266">
    <property type="entry name" value="AB_hydrolase_sf"/>
</dbReference>
<reference evidence="3" key="1">
    <citation type="submission" date="2016-04" db="EMBL/GenBank/DDBJ databases">
        <title>The genome sequence project of a novel Fervidobacterium isolate from a hot spring in Thailand.</title>
        <authorList>
            <person name="Gonzalez J.M."/>
            <person name="Cuecas A."/>
            <person name="Kanoksilapatham W."/>
        </authorList>
    </citation>
    <scope>NUCLEOTIDE SEQUENCE [LARGE SCALE GENOMIC DNA]</scope>
    <source>
        <strain evidence="3">FC2004</strain>
    </source>
</reference>
<dbReference type="GO" id="GO:0046464">
    <property type="term" value="P:acylglycerol catabolic process"/>
    <property type="evidence" value="ECO:0007669"/>
    <property type="project" value="TreeGrafter"/>
</dbReference>
<dbReference type="Gene3D" id="3.40.50.1820">
    <property type="entry name" value="alpha/beta hydrolase"/>
    <property type="match status" value="1"/>
</dbReference>
<organism evidence="2 3">
    <name type="scientific">Fervidobacterium thailandense</name>
    <dbReference type="NCBI Taxonomy" id="1008305"/>
    <lineage>
        <taxon>Bacteria</taxon>
        <taxon>Thermotogati</taxon>
        <taxon>Thermotogota</taxon>
        <taxon>Thermotogae</taxon>
        <taxon>Thermotogales</taxon>
        <taxon>Fervidobacteriaceae</taxon>
        <taxon>Fervidobacterium</taxon>
    </lineage>
</organism>
<dbReference type="RefSeq" id="WP_069293354.1">
    <property type="nucleotide sequence ID" value="NZ_CP140110.1"/>
</dbReference>
<dbReference type="InterPro" id="IPR000073">
    <property type="entry name" value="AB_hydrolase_1"/>
</dbReference>
<keyword evidence="3" id="KW-1185">Reference proteome</keyword>
<dbReference type="AlphaFoldDB" id="A0A1E3G1R5"/>
<proteinExistence type="predicted"/>
<dbReference type="PRINTS" id="PR00111">
    <property type="entry name" value="ABHYDROLASE"/>
</dbReference>
<dbReference type="Proteomes" id="UP000094570">
    <property type="component" value="Unassembled WGS sequence"/>
</dbReference>
<evidence type="ECO:0000313" key="2">
    <source>
        <dbReference type="EMBL" id="ODN30197.1"/>
    </source>
</evidence>
<dbReference type="Pfam" id="PF00561">
    <property type="entry name" value="Abhydrolase_1"/>
    <property type="match status" value="1"/>
</dbReference>
<feature type="domain" description="AB hydrolase-1" evidence="1">
    <location>
        <begin position="56"/>
        <end position="303"/>
    </location>
</feature>
<dbReference type="PANTHER" id="PTHR43798">
    <property type="entry name" value="MONOACYLGLYCEROL LIPASE"/>
    <property type="match status" value="1"/>
</dbReference>
<dbReference type="EMBL" id="LWAF01000009">
    <property type="protein sequence ID" value="ODN30197.1"/>
    <property type="molecule type" value="Genomic_DNA"/>
</dbReference>
<protein>
    <recommendedName>
        <fullName evidence="1">AB hydrolase-1 domain-containing protein</fullName>
    </recommendedName>
</protein>
<sequence length="319" mass="36015">MVARTLIFSALVSLLIAFLNVQGIKSSLQTELKYLEVNGIKVAYRDYKNPYAPDRVFVFLHGLGGSSVDWMLVVENVRKFGRCILIDVPPFGLSEKSRDFDYSDENTMELLLAFLDKLGIDRFNLIGHSMGGQLSLLIASAVPEKVEKLVLIAPAAFKIGTGKESSQIDYEHEENLLNGVNLSRSGTRLLATMLDGSLKFYPAFRFLYQGSKPRLEKVREKHLELTFVQNYFIPGEVWLKFTIDKIKQPPYHLDFSKINAETLIIFGTNDAIVSPKIGEFLSKRIKNSHLVLVDGGEHLLMFDQRCVALITEFLLSFSK</sequence>